<feature type="transmembrane region" description="Helical" evidence="11">
    <location>
        <begin position="343"/>
        <end position="360"/>
    </location>
</feature>
<evidence type="ECO:0000256" key="2">
    <source>
        <dbReference type="ARBA" id="ARBA00022448"/>
    </source>
</evidence>
<keyword evidence="7" id="KW-0029">Amino-acid transport</keyword>
<keyword evidence="13" id="KW-1185">Reference proteome</keyword>
<evidence type="ECO:0000256" key="1">
    <source>
        <dbReference type="ARBA" id="ARBA00004429"/>
    </source>
</evidence>
<dbReference type="PANTHER" id="PTHR35334">
    <property type="entry name" value="SERINE TRANSPORTER"/>
    <property type="match status" value="1"/>
</dbReference>
<feature type="transmembrane region" description="Helical" evidence="11">
    <location>
        <begin position="366"/>
        <end position="385"/>
    </location>
</feature>
<feature type="transmembrane region" description="Helical" evidence="11">
    <location>
        <begin position="29"/>
        <end position="47"/>
    </location>
</feature>
<dbReference type="InterPro" id="IPR018227">
    <property type="entry name" value="Amino_acid_transport_2"/>
</dbReference>
<evidence type="ECO:0000256" key="3">
    <source>
        <dbReference type="ARBA" id="ARBA00022475"/>
    </source>
</evidence>
<keyword evidence="8 11" id="KW-1133">Transmembrane helix</keyword>
<keyword evidence="9 11" id="KW-0472">Membrane</keyword>
<feature type="transmembrane region" description="Helical" evidence="11">
    <location>
        <begin position="53"/>
        <end position="75"/>
    </location>
</feature>
<sequence>MNEQAPSVEQRFESTPAALGSWARQDTTWMLGLFGTAIGAGTLFLPINAGLGGFWPLLILALLAFPMTFYAHRGLTRFVLSGRDGADITEVVEEHFGISAGALITLLYFFAIFPILLIYSVALTNTVGSFMEHQLHIEPPPRAVLSFVLILGLLAIVRCGEQATVKVMSWLVYPFIVALAFLAVFLIPHWSGGILTTATQMPSGSAFLHTLWLAIPVMVFSFNHSPIISAFAVDQKRRYGVHADERSGQILCRAHLLMVAMVMFFVFSCVLTLTPAQLAEAKAQNLSILSYLANHFSNPTIAFAAPLIAFIAIAKSFLGHYIGASEGLKGLIVKTGKRPGAKALDRMTAAFMLIICWIVATLNPSILGMIETLGGPVIAAILFLMPMYAIRKVPAMSKYRGQMSNVFVVAVGLVAISALVYSLLS</sequence>
<evidence type="ECO:0000256" key="4">
    <source>
        <dbReference type="ARBA" id="ARBA00022519"/>
    </source>
</evidence>
<evidence type="ECO:0000256" key="6">
    <source>
        <dbReference type="ARBA" id="ARBA00022847"/>
    </source>
</evidence>
<accession>A0A411MJI5</accession>
<dbReference type="GO" id="GO:0015171">
    <property type="term" value="F:amino acid transmembrane transporter activity"/>
    <property type="evidence" value="ECO:0007669"/>
    <property type="project" value="InterPro"/>
</dbReference>
<dbReference type="RefSeq" id="WP_130264821.1">
    <property type="nucleotide sequence ID" value="NZ_CP035952.1"/>
</dbReference>
<dbReference type="Gene3D" id="1.20.1740.10">
    <property type="entry name" value="Amino acid/polyamine transporter I"/>
    <property type="match status" value="1"/>
</dbReference>
<evidence type="ECO:0000256" key="5">
    <source>
        <dbReference type="ARBA" id="ARBA00022692"/>
    </source>
</evidence>
<evidence type="ECO:0000256" key="9">
    <source>
        <dbReference type="ARBA" id="ARBA00023136"/>
    </source>
</evidence>
<dbReference type="OrthoDB" id="1627372at2"/>
<keyword evidence="6" id="KW-0769">Symport</keyword>
<feature type="transmembrane region" description="Helical" evidence="11">
    <location>
        <begin position="406"/>
        <end position="424"/>
    </location>
</feature>
<comment type="catalytic activity">
    <reaction evidence="10">
        <text>L-serine(in) + H(+)(in) = L-serine(out) + H(+)(out)</text>
        <dbReference type="Rhea" id="RHEA:28887"/>
        <dbReference type="ChEBI" id="CHEBI:15378"/>
        <dbReference type="ChEBI" id="CHEBI:33384"/>
    </reaction>
    <physiologicalReaction direction="right-to-left" evidence="10">
        <dbReference type="Rhea" id="RHEA:28889"/>
    </physiologicalReaction>
</comment>
<comment type="subcellular location">
    <subcellularLocation>
        <location evidence="1">Cell inner membrane</location>
        <topology evidence="1">Multi-pass membrane protein</topology>
    </subcellularLocation>
</comment>
<feature type="transmembrane region" description="Helical" evidence="11">
    <location>
        <begin position="254"/>
        <end position="279"/>
    </location>
</feature>
<feature type="transmembrane region" description="Helical" evidence="11">
    <location>
        <begin position="299"/>
        <end position="322"/>
    </location>
</feature>
<dbReference type="AlphaFoldDB" id="A0A411MJI5"/>
<evidence type="ECO:0000256" key="10">
    <source>
        <dbReference type="ARBA" id="ARBA00047996"/>
    </source>
</evidence>
<dbReference type="GO" id="GO:0005886">
    <property type="term" value="C:plasma membrane"/>
    <property type="evidence" value="ECO:0007669"/>
    <property type="project" value="UniProtKB-SubCell"/>
</dbReference>
<feature type="transmembrane region" description="Helical" evidence="11">
    <location>
        <begin position="96"/>
        <end position="122"/>
    </location>
</feature>
<keyword evidence="3" id="KW-1003">Cell membrane</keyword>
<gene>
    <name evidence="12" type="ORF">EXN22_15125</name>
</gene>
<evidence type="ECO:0000256" key="11">
    <source>
        <dbReference type="SAM" id="Phobius"/>
    </source>
</evidence>
<dbReference type="KEGG" id="ptk:EXN22_15125"/>
<feature type="transmembrane region" description="Helical" evidence="11">
    <location>
        <begin position="211"/>
        <end position="233"/>
    </location>
</feature>
<evidence type="ECO:0000256" key="8">
    <source>
        <dbReference type="ARBA" id="ARBA00022989"/>
    </source>
</evidence>
<dbReference type="PANTHER" id="PTHR35334:SF2">
    <property type="entry name" value="SERINE TRANSPORTER SDAC"/>
    <property type="match status" value="1"/>
</dbReference>
<keyword evidence="5 11" id="KW-0812">Transmembrane</keyword>
<reference evidence="12 13" key="1">
    <citation type="submission" date="2019-02" db="EMBL/GenBank/DDBJ databases">
        <title>Complete genome sequence of Pseudomonas sp. SNU WT1 isolated from rainbow trout.</title>
        <authorList>
            <person name="Oh W.T."/>
            <person name="Park S.C."/>
        </authorList>
    </citation>
    <scope>NUCLEOTIDE SEQUENCE [LARGE SCALE GENOMIC DNA]</scope>
    <source>
        <strain evidence="12 13">SNU WT1</strain>
    </source>
</reference>
<organism evidence="12 13">
    <name type="scientific">Pseudomonas tructae</name>
    <dbReference type="NCBI Taxonomy" id="2518644"/>
    <lineage>
        <taxon>Bacteria</taxon>
        <taxon>Pseudomonadati</taxon>
        <taxon>Pseudomonadota</taxon>
        <taxon>Gammaproteobacteria</taxon>
        <taxon>Pseudomonadales</taxon>
        <taxon>Pseudomonadaceae</taxon>
        <taxon>Pseudomonas</taxon>
    </lineage>
</organism>
<feature type="transmembrane region" description="Helical" evidence="11">
    <location>
        <begin position="171"/>
        <end position="191"/>
    </location>
</feature>
<dbReference type="Proteomes" id="UP000291130">
    <property type="component" value="Chromosome"/>
</dbReference>
<dbReference type="EMBL" id="CP035952">
    <property type="protein sequence ID" value="QBF26956.1"/>
    <property type="molecule type" value="Genomic_DNA"/>
</dbReference>
<name>A0A411MJI5_9PSED</name>
<evidence type="ECO:0000313" key="13">
    <source>
        <dbReference type="Proteomes" id="UP000291130"/>
    </source>
</evidence>
<dbReference type="Pfam" id="PF03222">
    <property type="entry name" value="Trp_Tyr_perm"/>
    <property type="match status" value="1"/>
</dbReference>
<dbReference type="GO" id="GO:0015293">
    <property type="term" value="F:symporter activity"/>
    <property type="evidence" value="ECO:0007669"/>
    <property type="project" value="UniProtKB-KW"/>
</dbReference>
<evidence type="ECO:0000313" key="12">
    <source>
        <dbReference type="EMBL" id="QBF26956.1"/>
    </source>
</evidence>
<dbReference type="NCBIfam" id="TIGR00814">
    <property type="entry name" value="stp"/>
    <property type="match status" value="1"/>
</dbReference>
<protein>
    <submittedName>
        <fullName evidence="12">HAAAP family serine/threonine permease</fullName>
    </submittedName>
</protein>
<feature type="transmembrane region" description="Helical" evidence="11">
    <location>
        <begin position="142"/>
        <end position="159"/>
    </location>
</feature>
<proteinExistence type="predicted"/>
<keyword evidence="4" id="KW-0997">Cell inner membrane</keyword>
<evidence type="ECO:0000256" key="7">
    <source>
        <dbReference type="ARBA" id="ARBA00022970"/>
    </source>
</evidence>
<dbReference type="InterPro" id="IPR004694">
    <property type="entry name" value="Hydroxy_aa_transpt"/>
</dbReference>
<keyword evidence="2" id="KW-0813">Transport</keyword>